<dbReference type="Pfam" id="PF12833">
    <property type="entry name" value="HTH_18"/>
    <property type="match status" value="1"/>
</dbReference>
<dbReference type="GO" id="GO:0043565">
    <property type="term" value="F:sequence-specific DNA binding"/>
    <property type="evidence" value="ECO:0007669"/>
    <property type="project" value="InterPro"/>
</dbReference>
<dbReference type="SUPFAM" id="SSF46689">
    <property type="entry name" value="Homeodomain-like"/>
    <property type="match status" value="2"/>
</dbReference>
<evidence type="ECO:0000259" key="4">
    <source>
        <dbReference type="PROSITE" id="PS01124"/>
    </source>
</evidence>
<dbReference type="PANTHER" id="PTHR43280:SF28">
    <property type="entry name" value="HTH-TYPE TRANSCRIPTIONAL ACTIVATOR RHAS"/>
    <property type="match status" value="1"/>
</dbReference>
<evidence type="ECO:0000313" key="6">
    <source>
        <dbReference type="Proteomes" id="UP000548326"/>
    </source>
</evidence>
<dbReference type="PROSITE" id="PS01124">
    <property type="entry name" value="HTH_ARAC_FAMILY_2"/>
    <property type="match status" value="1"/>
</dbReference>
<dbReference type="PRINTS" id="PR00032">
    <property type="entry name" value="HTHARAC"/>
</dbReference>
<dbReference type="Proteomes" id="UP000548326">
    <property type="component" value="Unassembled WGS sequence"/>
</dbReference>
<protein>
    <submittedName>
        <fullName evidence="5">AraC-like DNA-binding protein</fullName>
    </submittedName>
</protein>
<dbReference type="SMART" id="SM00342">
    <property type="entry name" value="HTH_ARAC"/>
    <property type="match status" value="1"/>
</dbReference>
<sequence length="140" mass="16078">MEQYQKMYLYKRIVQAKLFIDSHFSENIDVSNIADEACFSKYHFIRLFKSIYGKTPHNYLTKVRIDQAKLLLTEGKAIIDVCFQIGFDSPTSFTAVFKKLAGKTPSAFQNDQKIKQQAIRVNPLSAVPNCFAESHGYIKK</sequence>
<proteinExistence type="predicted"/>
<name>A0A841JSZ0_9SPHI</name>
<gene>
    <name evidence="5" type="ORF">HDF22_005546</name>
</gene>
<dbReference type="EMBL" id="JACHCA010000023">
    <property type="protein sequence ID" value="MBB6131395.1"/>
    <property type="molecule type" value="Genomic_DNA"/>
</dbReference>
<dbReference type="InterPro" id="IPR018062">
    <property type="entry name" value="HTH_AraC-typ_CS"/>
</dbReference>
<dbReference type="PANTHER" id="PTHR43280">
    <property type="entry name" value="ARAC-FAMILY TRANSCRIPTIONAL REGULATOR"/>
    <property type="match status" value="1"/>
</dbReference>
<dbReference type="Gene3D" id="1.10.10.60">
    <property type="entry name" value="Homeodomain-like"/>
    <property type="match status" value="2"/>
</dbReference>
<comment type="caution">
    <text evidence="5">The sequence shown here is derived from an EMBL/GenBank/DDBJ whole genome shotgun (WGS) entry which is preliminary data.</text>
</comment>
<dbReference type="InterPro" id="IPR009057">
    <property type="entry name" value="Homeodomain-like_sf"/>
</dbReference>
<evidence type="ECO:0000313" key="5">
    <source>
        <dbReference type="EMBL" id="MBB6131395.1"/>
    </source>
</evidence>
<dbReference type="InterPro" id="IPR020449">
    <property type="entry name" value="Tscrpt_reg_AraC-type_HTH"/>
</dbReference>
<dbReference type="InterPro" id="IPR018060">
    <property type="entry name" value="HTH_AraC"/>
</dbReference>
<keyword evidence="3" id="KW-0804">Transcription</keyword>
<evidence type="ECO:0000256" key="1">
    <source>
        <dbReference type="ARBA" id="ARBA00023015"/>
    </source>
</evidence>
<evidence type="ECO:0000256" key="3">
    <source>
        <dbReference type="ARBA" id="ARBA00023163"/>
    </source>
</evidence>
<dbReference type="AlphaFoldDB" id="A0A841JSZ0"/>
<organism evidence="5 6">
    <name type="scientific">Mucilaginibacter lappiensis</name>
    <dbReference type="NCBI Taxonomy" id="354630"/>
    <lineage>
        <taxon>Bacteria</taxon>
        <taxon>Pseudomonadati</taxon>
        <taxon>Bacteroidota</taxon>
        <taxon>Sphingobacteriia</taxon>
        <taxon>Sphingobacteriales</taxon>
        <taxon>Sphingobacteriaceae</taxon>
        <taxon>Mucilaginibacter</taxon>
    </lineage>
</organism>
<dbReference type="PROSITE" id="PS00041">
    <property type="entry name" value="HTH_ARAC_FAMILY_1"/>
    <property type="match status" value="1"/>
</dbReference>
<dbReference type="RefSeq" id="WP_183589904.1">
    <property type="nucleotide sequence ID" value="NZ_JACHCA010000023.1"/>
</dbReference>
<reference evidence="5 6" key="1">
    <citation type="submission" date="2020-08" db="EMBL/GenBank/DDBJ databases">
        <title>Genomic Encyclopedia of Type Strains, Phase IV (KMG-V): Genome sequencing to study the core and pangenomes of soil and plant-associated prokaryotes.</title>
        <authorList>
            <person name="Whitman W."/>
        </authorList>
    </citation>
    <scope>NUCLEOTIDE SEQUENCE [LARGE SCALE GENOMIC DNA]</scope>
    <source>
        <strain evidence="5 6">MP601</strain>
    </source>
</reference>
<keyword evidence="2 5" id="KW-0238">DNA-binding</keyword>
<feature type="domain" description="HTH araC/xylS-type" evidence="4">
    <location>
        <begin position="14"/>
        <end position="111"/>
    </location>
</feature>
<accession>A0A841JSZ0</accession>
<keyword evidence="1" id="KW-0805">Transcription regulation</keyword>
<dbReference type="GO" id="GO:0003700">
    <property type="term" value="F:DNA-binding transcription factor activity"/>
    <property type="evidence" value="ECO:0007669"/>
    <property type="project" value="InterPro"/>
</dbReference>
<evidence type="ECO:0000256" key="2">
    <source>
        <dbReference type="ARBA" id="ARBA00023125"/>
    </source>
</evidence>